<comment type="caution">
    <text evidence="2">The sequence shown here is derived from an EMBL/GenBank/DDBJ whole genome shotgun (WGS) entry which is preliminary data.</text>
</comment>
<proteinExistence type="predicted"/>
<name>A0A544TI50_9BACI</name>
<reference evidence="2 3" key="1">
    <citation type="submission" date="2019-05" db="EMBL/GenBank/DDBJ databases">
        <title>Psychrobacillus vulpis sp. nov., a new species isolated from feces of a red fox that inhabits in The Tablas de Daimiel Natural Park, Albacete, Spain.</title>
        <authorList>
            <person name="Rodriguez M."/>
            <person name="Reina J.C."/>
            <person name="Bejar V."/>
            <person name="Llamas I."/>
        </authorList>
    </citation>
    <scope>NUCLEOTIDE SEQUENCE [LARGE SCALE GENOMIC DNA]</scope>
    <source>
        <strain evidence="2 3">NEAU-3TGS17</strain>
    </source>
</reference>
<dbReference type="PANTHER" id="PTHR40112">
    <property type="entry name" value="H2HPP ISOMERASE"/>
    <property type="match status" value="1"/>
</dbReference>
<dbReference type="SUPFAM" id="SSF51182">
    <property type="entry name" value="RmlC-like cupins"/>
    <property type="match status" value="1"/>
</dbReference>
<evidence type="ECO:0000259" key="1">
    <source>
        <dbReference type="Pfam" id="PF07883"/>
    </source>
</evidence>
<dbReference type="InterPro" id="IPR013096">
    <property type="entry name" value="Cupin_2"/>
</dbReference>
<dbReference type="Gene3D" id="2.60.120.10">
    <property type="entry name" value="Jelly Rolls"/>
    <property type="match status" value="1"/>
</dbReference>
<dbReference type="InterPro" id="IPR014710">
    <property type="entry name" value="RmlC-like_jellyroll"/>
</dbReference>
<organism evidence="2 3">
    <name type="scientific">Psychrobacillus lasiicapitis</name>
    <dbReference type="NCBI Taxonomy" id="1636719"/>
    <lineage>
        <taxon>Bacteria</taxon>
        <taxon>Bacillati</taxon>
        <taxon>Bacillota</taxon>
        <taxon>Bacilli</taxon>
        <taxon>Bacillales</taxon>
        <taxon>Bacillaceae</taxon>
        <taxon>Psychrobacillus</taxon>
    </lineage>
</organism>
<protein>
    <submittedName>
        <fullName evidence="2">Cupin domain-containing protein</fullName>
    </submittedName>
</protein>
<dbReference type="PANTHER" id="PTHR40112:SF1">
    <property type="entry name" value="H2HPP ISOMERASE"/>
    <property type="match status" value="1"/>
</dbReference>
<dbReference type="AlphaFoldDB" id="A0A544TI50"/>
<feature type="domain" description="Cupin type-2" evidence="1">
    <location>
        <begin position="43"/>
        <end position="95"/>
    </location>
</feature>
<gene>
    <name evidence="2" type="ORF">FG382_00120</name>
</gene>
<dbReference type="InterPro" id="IPR011051">
    <property type="entry name" value="RmlC_Cupin_sf"/>
</dbReference>
<dbReference type="OrthoDB" id="2080697at2"/>
<dbReference type="InterPro" id="IPR052535">
    <property type="entry name" value="Bacilysin_H2HPP_isomerase"/>
</dbReference>
<dbReference type="Pfam" id="PF07883">
    <property type="entry name" value="Cupin_2"/>
    <property type="match status" value="1"/>
</dbReference>
<keyword evidence="3" id="KW-1185">Reference proteome</keyword>
<evidence type="ECO:0000313" key="3">
    <source>
        <dbReference type="Proteomes" id="UP000317316"/>
    </source>
</evidence>
<dbReference type="EMBL" id="VDGH01000001">
    <property type="protein sequence ID" value="TQR17129.1"/>
    <property type="molecule type" value="Genomic_DNA"/>
</dbReference>
<dbReference type="Proteomes" id="UP000317316">
    <property type="component" value="Unassembled WGS sequence"/>
</dbReference>
<sequence>MKMTKIDYGNLDNLPWQFVREGITRKVFGMGAENINVTINKVENGNEKNPHTHELNEQIALILEGECDYYVDGVPYRMTKGSWITVPAGVEHYIEVYDSPVPVLNMDIFYPLREEYNESYGKFIENYRK</sequence>
<accession>A0A544TI50</accession>
<evidence type="ECO:0000313" key="2">
    <source>
        <dbReference type="EMBL" id="TQR17129.1"/>
    </source>
</evidence>